<reference evidence="1" key="1">
    <citation type="submission" date="2013-08" db="EMBL/GenBank/DDBJ databases">
        <authorList>
            <person name="Mendez C."/>
            <person name="Richter M."/>
            <person name="Ferrer M."/>
            <person name="Sanchez J."/>
        </authorList>
    </citation>
    <scope>NUCLEOTIDE SEQUENCE</scope>
</reference>
<dbReference type="GO" id="GO:0016740">
    <property type="term" value="F:transferase activity"/>
    <property type="evidence" value="ECO:0007669"/>
    <property type="project" value="UniProtKB-KW"/>
</dbReference>
<keyword evidence="1" id="KW-0808">Transferase</keyword>
<evidence type="ECO:0000313" key="1">
    <source>
        <dbReference type="EMBL" id="EQD52933.1"/>
    </source>
</evidence>
<dbReference type="InterPro" id="IPR016181">
    <property type="entry name" value="Acyl_CoA_acyltransferase"/>
</dbReference>
<gene>
    <name evidence="1" type="ORF">B2A_06386</name>
</gene>
<dbReference type="EMBL" id="AUZZ01004514">
    <property type="protein sequence ID" value="EQD52933.1"/>
    <property type="molecule type" value="Genomic_DNA"/>
</dbReference>
<protein>
    <submittedName>
        <fullName evidence="1">Phosphinothricin N-acetyltransferase</fullName>
    </submittedName>
</protein>
<dbReference type="AlphaFoldDB" id="T1A7V7"/>
<sequence length="55" mass="6014">AVGGIALPNPASVALHEKLGFVRAGHFHEIGLKFGRWVDVGYWELVFRALRAARG</sequence>
<reference evidence="1" key="2">
    <citation type="journal article" date="2014" name="ISME J.">
        <title>Microbial stratification in low pH oxic and suboxic macroscopic growths along an acid mine drainage.</title>
        <authorList>
            <person name="Mendez-Garcia C."/>
            <person name="Mesa V."/>
            <person name="Sprenger R.R."/>
            <person name="Richter M."/>
            <person name="Diez M.S."/>
            <person name="Solano J."/>
            <person name="Bargiela R."/>
            <person name="Golyshina O.V."/>
            <person name="Manteca A."/>
            <person name="Ramos J.L."/>
            <person name="Gallego J.R."/>
            <person name="Llorente I."/>
            <person name="Martins Dos Santos V.A."/>
            <person name="Jensen O.N."/>
            <person name="Pelaez A.I."/>
            <person name="Sanchez J."/>
            <person name="Ferrer M."/>
        </authorList>
    </citation>
    <scope>NUCLEOTIDE SEQUENCE</scope>
</reference>
<dbReference type="SUPFAM" id="SSF55729">
    <property type="entry name" value="Acyl-CoA N-acyltransferases (Nat)"/>
    <property type="match status" value="1"/>
</dbReference>
<dbReference type="Gene3D" id="3.40.630.30">
    <property type="match status" value="1"/>
</dbReference>
<name>T1A7V7_9ZZZZ</name>
<comment type="caution">
    <text evidence="1">The sequence shown here is derived from an EMBL/GenBank/DDBJ whole genome shotgun (WGS) entry which is preliminary data.</text>
</comment>
<accession>T1A7V7</accession>
<organism evidence="1">
    <name type="scientific">mine drainage metagenome</name>
    <dbReference type="NCBI Taxonomy" id="410659"/>
    <lineage>
        <taxon>unclassified sequences</taxon>
        <taxon>metagenomes</taxon>
        <taxon>ecological metagenomes</taxon>
    </lineage>
</organism>
<proteinExistence type="predicted"/>
<feature type="non-terminal residue" evidence="1">
    <location>
        <position position="1"/>
    </location>
</feature>